<comment type="caution">
    <text evidence="1">The sequence shown here is derived from an EMBL/GenBank/DDBJ whole genome shotgun (WGS) entry which is preliminary data.</text>
</comment>
<dbReference type="GeneID" id="66933996"/>
<organism evidence="1 2">
    <name type="scientific">Aspergillus viridinutans</name>
    <dbReference type="NCBI Taxonomy" id="75553"/>
    <lineage>
        <taxon>Eukaryota</taxon>
        <taxon>Fungi</taxon>
        <taxon>Dikarya</taxon>
        <taxon>Ascomycota</taxon>
        <taxon>Pezizomycotina</taxon>
        <taxon>Eurotiomycetes</taxon>
        <taxon>Eurotiomycetidae</taxon>
        <taxon>Eurotiales</taxon>
        <taxon>Aspergillaceae</taxon>
        <taxon>Aspergillus</taxon>
        <taxon>Aspergillus subgen. Fumigati</taxon>
    </lineage>
</organism>
<keyword evidence="2" id="KW-1185">Reference proteome</keyword>
<dbReference type="RefSeq" id="XP_043125157.1">
    <property type="nucleotide sequence ID" value="XM_043269222.1"/>
</dbReference>
<dbReference type="OrthoDB" id="21502at2759"/>
<dbReference type="EMBL" id="BOPL01000004">
    <property type="protein sequence ID" value="GIK01971.1"/>
    <property type="molecule type" value="Genomic_DNA"/>
</dbReference>
<dbReference type="AlphaFoldDB" id="A0A9P3BYK5"/>
<protein>
    <submittedName>
        <fullName evidence="1">Uncharacterized protein</fullName>
    </submittedName>
</protein>
<dbReference type="InterPro" id="IPR023213">
    <property type="entry name" value="CAT-like_dom_sf"/>
</dbReference>
<reference evidence="1 2" key="1">
    <citation type="submission" date="2021-02" db="EMBL/GenBank/DDBJ databases">
        <title>Pan-genome distribution and transcriptional activeness of fungal secondary metabolism genes in Aspergillus section Fumigati.</title>
        <authorList>
            <person name="Takahashi H."/>
            <person name="Umemura M."/>
            <person name="Ninomiya A."/>
            <person name="Kusuya Y."/>
            <person name="Urayama S."/>
            <person name="Shimizu M."/>
            <person name="Watanabe A."/>
            <person name="Kamei K."/>
            <person name="Yaguchi T."/>
            <person name="Hagiwara D."/>
        </authorList>
    </citation>
    <scope>NUCLEOTIDE SEQUENCE [LARGE SCALE GENOMIC DNA]</scope>
    <source>
        <strain evidence="1 2">IFM 47045</strain>
    </source>
</reference>
<dbReference type="Proteomes" id="UP000710440">
    <property type="component" value="Unassembled WGS sequence"/>
</dbReference>
<accession>A0A9P3BYK5</accession>
<evidence type="ECO:0000313" key="2">
    <source>
        <dbReference type="Proteomes" id="UP000710440"/>
    </source>
</evidence>
<evidence type="ECO:0000313" key="1">
    <source>
        <dbReference type="EMBL" id="GIK01971.1"/>
    </source>
</evidence>
<sequence length="397" mass="44965">MFNIFKQTKVAPRVVAGDEVAELTFFNNTLLLQTFVLHSICSAPEEQHNFVRPPQTTCAARHCLQRRAPTAPSPSKLDDYLYEDRSVVGLHVVSFHDATVLTLNWIHAAFDATAKKSILDAWNLVMLGREDQIPTPVSYRDDALKVIGKNPLSPHTLADRKTSTLGMIRWALSSVTDLFFRSQETRIIRVPAGFVEDLHAVAMRSWFLLRPDLCRIYLNIQTEQSDMRPFLSSIDGSNSPFKTPFPPEKCCNGIFPLTNRYIANCGFFFNVLLPIKDVLGRPLSYTTWQIRRAIKQQTTAEKTEAYCALLLHMLSFSNWTKIDFFGLDFSAAALKGAGPVRPKYIQNVQTPYKFTEMFPIIGKDGQGNYWLSGTRTTQNWDIIEQALREESPMTGST</sequence>
<gene>
    <name evidence="1" type="ORF">Aspvir_006014</name>
</gene>
<proteinExistence type="predicted"/>
<dbReference type="Gene3D" id="3.30.559.10">
    <property type="entry name" value="Chloramphenicol acetyltransferase-like domain"/>
    <property type="match status" value="1"/>
</dbReference>
<name>A0A9P3BYK5_ASPVI</name>